<reference evidence="1 2" key="1">
    <citation type="journal article" date="2008" name="Int. J. Syst. Evol. Microbiol.">
        <title>Neptunomonas japonica sp. nov., an Osedax japonicus symbiont-like bacterium isolated from sediment adjacent to sperm whale carcasses off Kagoshima, Japan.</title>
        <authorList>
            <person name="Miyazaki M."/>
            <person name="Nogi Y."/>
            <person name="Fujiwara Y."/>
            <person name="Kawato M."/>
            <person name="Kubokawa K."/>
            <person name="Horikoshi K."/>
        </authorList>
    </citation>
    <scope>NUCLEOTIDE SEQUENCE [LARGE SCALE GENOMIC DNA]</scope>
    <source>
        <strain evidence="1 2">JAMM 1380</strain>
    </source>
</reference>
<dbReference type="RefSeq" id="WP_201348450.1">
    <property type="nucleotide sequence ID" value="NZ_AP014546.1"/>
</dbReference>
<dbReference type="KEGG" id="njp:NEJAP_3430"/>
<dbReference type="EMBL" id="AP014546">
    <property type="protein sequence ID" value="BBB31368.1"/>
    <property type="molecule type" value="Genomic_DNA"/>
</dbReference>
<keyword evidence="2" id="KW-1185">Reference proteome</keyword>
<proteinExistence type="predicted"/>
<gene>
    <name evidence="1" type="ORF">NEJAP_3430</name>
</gene>
<evidence type="ECO:0000313" key="1">
    <source>
        <dbReference type="EMBL" id="BBB31368.1"/>
    </source>
</evidence>
<name>A0A7R6PCT1_9GAMM</name>
<evidence type="ECO:0000313" key="2">
    <source>
        <dbReference type="Proteomes" id="UP000595332"/>
    </source>
</evidence>
<organism evidence="1 2">
    <name type="scientific">Neptunomonas japonica JAMM 1380</name>
    <dbReference type="NCBI Taxonomy" id="1441457"/>
    <lineage>
        <taxon>Bacteria</taxon>
        <taxon>Pseudomonadati</taxon>
        <taxon>Pseudomonadota</taxon>
        <taxon>Gammaproteobacteria</taxon>
        <taxon>Oceanospirillales</taxon>
        <taxon>Oceanospirillaceae</taxon>
        <taxon>Neptunomonas</taxon>
    </lineage>
</organism>
<dbReference type="AlphaFoldDB" id="A0A7R6PCT1"/>
<dbReference type="Proteomes" id="UP000595332">
    <property type="component" value="Chromosome"/>
</dbReference>
<protein>
    <submittedName>
        <fullName evidence="1">Uncharacterized protein</fullName>
    </submittedName>
</protein>
<sequence length="219" mass="24363">MRKWLLVFLLLANVVAFYGFVMTAEKPVSQLDVEIEQAFTLRLVSEVAEGSLEKRSAHKLADIKAGEILAECVVYEGFVNQSDADAVAGFMVEQGLLPTIIVGPSEGEKFQLVLSLPKTMREKLLLVAPLRESGVLVTPSRDFVASEFVIAEFQTQAGAQDKMNSLLMLAERLGIKHQLAVKKRYSVQLSVDVDRILINKINDVLQKKYKSLKILKKPC</sequence>
<accession>A0A7R6PCT1</accession>